<accession>A0A840FGZ1</accession>
<sequence>MAAVELQRRRLRSSYFPDVFFGGEHPWDILLVLFIAEQRGLHMAIAELLELSGGGTEAGNRWLAHFAKAGHVWMPDAGSGDGSAKLTSDAVRRLAKWLIASPGWPH</sequence>
<evidence type="ECO:0000313" key="2">
    <source>
        <dbReference type="Proteomes" id="UP000529795"/>
    </source>
</evidence>
<keyword evidence="2" id="KW-1185">Reference proteome</keyword>
<reference evidence="1 2" key="1">
    <citation type="submission" date="2020-08" db="EMBL/GenBank/DDBJ databases">
        <title>Genomic Encyclopedia of Type Strains, Phase IV (KMG-IV): sequencing the most valuable type-strain genomes for metagenomic binning, comparative biology and taxonomic classification.</title>
        <authorList>
            <person name="Goeker M."/>
        </authorList>
    </citation>
    <scope>NUCLEOTIDE SEQUENCE [LARGE SCALE GENOMIC DNA]</scope>
    <source>
        <strain evidence="1 2">YC6723</strain>
    </source>
</reference>
<dbReference type="Proteomes" id="UP000529795">
    <property type="component" value="Unassembled WGS sequence"/>
</dbReference>
<comment type="caution">
    <text evidence="1">The sequence shown here is derived from an EMBL/GenBank/DDBJ whole genome shotgun (WGS) entry which is preliminary data.</text>
</comment>
<organism evidence="1 2">
    <name type="scientific">Sphingomonas jinjuensis</name>
    <dbReference type="NCBI Taxonomy" id="535907"/>
    <lineage>
        <taxon>Bacteria</taxon>
        <taxon>Pseudomonadati</taxon>
        <taxon>Pseudomonadota</taxon>
        <taxon>Alphaproteobacteria</taxon>
        <taxon>Sphingomonadales</taxon>
        <taxon>Sphingomonadaceae</taxon>
        <taxon>Sphingomonas</taxon>
    </lineage>
</organism>
<proteinExistence type="predicted"/>
<name>A0A840FGZ1_9SPHN</name>
<evidence type="ECO:0000313" key="1">
    <source>
        <dbReference type="EMBL" id="MBB4155446.1"/>
    </source>
</evidence>
<protein>
    <submittedName>
        <fullName evidence="1">Uncharacterized protein</fullName>
    </submittedName>
</protein>
<dbReference type="EMBL" id="JACIEV010000012">
    <property type="protein sequence ID" value="MBB4155446.1"/>
    <property type="molecule type" value="Genomic_DNA"/>
</dbReference>
<dbReference type="AlphaFoldDB" id="A0A840FGZ1"/>
<dbReference type="RefSeq" id="WP_183986957.1">
    <property type="nucleotide sequence ID" value="NZ_JACIEV010000012.1"/>
</dbReference>
<gene>
    <name evidence="1" type="ORF">GGQ80_003369</name>
</gene>